<feature type="non-terminal residue" evidence="4">
    <location>
        <position position="1"/>
    </location>
</feature>
<evidence type="ECO:0000313" key="4">
    <source>
        <dbReference type="EMBL" id="GMS81102.1"/>
    </source>
</evidence>
<proteinExistence type="inferred from homology"/>
<evidence type="ECO:0000313" key="5">
    <source>
        <dbReference type="Proteomes" id="UP001432027"/>
    </source>
</evidence>
<dbReference type="Pfam" id="PF04083">
    <property type="entry name" value="Abhydro_lipase"/>
    <property type="match status" value="1"/>
</dbReference>
<feature type="active site" description="Charge relay system" evidence="2">
    <location>
        <position position="326"/>
    </location>
</feature>
<evidence type="ECO:0000256" key="2">
    <source>
        <dbReference type="PIRSR" id="PIRSR000862-1"/>
    </source>
</evidence>
<dbReference type="InterPro" id="IPR025483">
    <property type="entry name" value="Lipase_euk"/>
</dbReference>
<dbReference type="InterPro" id="IPR029058">
    <property type="entry name" value="AB_hydrolase_fold"/>
</dbReference>
<dbReference type="InterPro" id="IPR006693">
    <property type="entry name" value="AB_hydrolase_lipase"/>
</dbReference>
<evidence type="ECO:0000259" key="3">
    <source>
        <dbReference type="Pfam" id="PF04083"/>
    </source>
</evidence>
<dbReference type="AlphaFoldDB" id="A0AAV5SCK4"/>
<dbReference type="FunFam" id="3.40.50.1820:FF:000410">
    <property type="entry name" value="Lipase"/>
    <property type="match status" value="1"/>
</dbReference>
<keyword evidence="5" id="KW-1185">Reference proteome</keyword>
<accession>A0AAV5SCK4</accession>
<evidence type="ECO:0000256" key="1">
    <source>
        <dbReference type="ARBA" id="ARBA00010701"/>
    </source>
</evidence>
<dbReference type="SUPFAM" id="SSF53474">
    <property type="entry name" value="alpha/beta-Hydrolases"/>
    <property type="match status" value="1"/>
</dbReference>
<reference evidence="4" key="1">
    <citation type="submission" date="2023-10" db="EMBL/GenBank/DDBJ databases">
        <title>Genome assembly of Pristionchus species.</title>
        <authorList>
            <person name="Yoshida K."/>
            <person name="Sommer R.J."/>
        </authorList>
    </citation>
    <scope>NUCLEOTIDE SEQUENCE</scope>
    <source>
        <strain evidence="4">RS0144</strain>
    </source>
</reference>
<name>A0AAV5SCK4_9BILA</name>
<feature type="active site" description="Nucleophile" evidence="2">
    <location>
        <position position="149"/>
    </location>
</feature>
<feature type="domain" description="Partial AB-hydrolase lipase" evidence="3">
    <location>
        <begin position="12"/>
        <end position="73"/>
    </location>
</feature>
<comment type="similarity">
    <text evidence="1">Belongs to the AB hydrolase superfamily. Lipase family.</text>
</comment>
<dbReference type="GO" id="GO:0016788">
    <property type="term" value="F:hydrolase activity, acting on ester bonds"/>
    <property type="evidence" value="ECO:0007669"/>
    <property type="project" value="InterPro"/>
</dbReference>
<comment type="caution">
    <text evidence="4">The sequence shown here is derived from an EMBL/GenBank/DDBJ whole genome shotgun (WGS) entry which is preliminary data.</text>
</comment>
<sequence length="389" mass="44305">SSPDPEAYMSTMDLIRYWGYPVESHDVQTADGYILSLFRIPFGRFSDRNSSCHRPAVLFVHGLGAGASEFLMNPPESCPAFLLADAGFDVFLMNHRGTTYSKRHITLKPWDNKFWQYTIDELVKYDMPPVIDKAIELSGQSSLYWIGHSQGTAVGFMTPADHPQYNQKIKALFQLAPAASGGYAQGLIKIGFWAYANLKPVVDFYRIAFGSHEIAFQWSFIYRPLVRLCNIIPFATPICDSATHLLFGPSTRTLNITRAPVYLSHTPSGMSTWIALHWAQMSSHKRVEHMDHNPLENIQRYGQEKPPPYDYSKIDVPIYYFWSKSDWLGTPEDIERILLKTLRPDVVKGAIEVDGYNHIDYVVSTDCAEKVFKPITDIVRKQESNMCEK</sequence>
<gene>
    <name evidence="4" type="ORF">PENTCL1PPCAC_3277</name>
</gene>
<protein>
    <recommendedName>
        <fullName evidence="3">Partial AB-hydrolase lipase domain-containing protein</fullName>
    </recommendedName>
</protein>
<dbReference type="Proteomes" id="UP001432027">
    <property type="component" value="Unassembled WGS sequence"/>
</dbReference>
<dbReference type="EMBL" id="BTSX01000001">
    <property type="protein sequence ID" value="GMS81102.1"/>
    <property type="molecule type" value="Genomic_DNA"/>
</dbReference>
<feature type="active site" description="Charge relay system" evidence="2">
    <location>
        <position position="358"/>
    </location>
</feature>
<dbReference type="Gene3D" id="3.40.50.1820">
    <property type="entry name" value="alpha/beta hydrolase"/>
    <property type="match status" value="1"/>
</dbReference>
<organism evidence="4 5">
    <name type="scientific">Pristionchus entomophagus</name>
    <dbReference type="NCBI Taxonomy" id="358040"/>
    <lineage>
        <taxon>Eukaryota</taxon>
        <taxon>Metazoa</taxon>
        <taxon>Ecdysozoa</taxon>
        <taxon>Nematoda</taxon>
        <taxon>Chromadorea</taxon>
        <taxon>Rhabditida</taxon>
        <taxon>Rhabditina</taxon>
        <taxon>Diplogasteromorpha</taxon>
        <taxon>Diplogasteroidea</taxon>
        <taxon>Neodiplogasteridae</taxon>
        <taxon>Pristionchus</taxon>
    </lineage>
</organism>
<dbReference type="PIRSF" id="PIRSF000862">
    <property type="entry name" value="Steryl_ester_lip"/>
    <property type="match status" value="1"/>
</dbReference>
<dbReference type="GO" id="GO:0006629">
    <property type="term" value="P:lipid metabolic process"/>
    <property type="evidence" value="ECO:0007669"/>
    <property type="project" value="InterPro"/>
</dbReference>
<dbReference type="PANTHER" id="PTHR11005">
    <property type="entry name" value="LYSOSOMAL ACID LIPASE-RELATED"/>
    <property type="match status" value="1"/>
</dbReference>